<dbReference type="Pfam" id="PF13365">
    <property type="entry name" value="Trypsin_2"/>
    <property type="match status" value="1"/>
</dbReference>
<dbReference type="OrthoDB" id="9792183at2"/>
<dbReference type="SMART" id="SM00228">
    <property type="entry name" value="PDZ"/>
    <property type="match status" value="1"/>
</dbReference>
<dbReference type="Proteomes" id="UP000215027">
    <property type="component" value="Chromosome I"/>
</dbReference>
<proteinExistence type="inferred from homology"/>
<dbReference type="GO" id="GO:0042597">
    <property type="term" value="C:periplasmic space"/>
    <property type="evidence" value="ECO:0007669"/>
    <property type="project" value="TreeGrafter"/>
</dbReference>
<evidence type="ECO:0000256" key="3">
    <source>
        <dbReference type="ARBA" id="ARBA00022801"/>
    </source>
</evidence>
<sequence length="298" mass="30546">MTSAIQELSNGLAAAVTVAGPSVVRVEGRRRSAASGIVWSADGLIATANHVLHHDENIQVAAADGQSVPATLVGRDPSTDLALLQIASTGLTPLEQAEEAEMGVGHIVLALGRPGRSVQATLGVVSALGEGWRTPMGGQIDRYLQTDVIMYPGFSGGPLVGANGRLLGLNTSGLGQGVSLAIPTATIGRVIDALRAHGRVRRGYLGVSTQRVRLPEETAAALGQKAGLLIISVESGSPAAEGGLSMGDTIVTLGGRAVSRHEDLLAALTGDVVGQKEVLSILRGGQIQEMTIKIGERE</sequence>
<organism evidence="5 6">
    <name type="scientific">Candidatus Promineifilum breve</name>
    <dbReference type="NCBI Taxonomy" id="1806508"/>
    <lineage>
        <taxon>Bacteria</taxon>
        <taxon>Bacillati</taxon>
        <taxon>Chloroflexota</taxon>
        <taxon>Ardenticatenia</taxon>
        <taxon>Candidatus Promineifilales</taxon>
        <taxon>Candidatus Promineifilaceae</taxon>
        <taxon>Candidatus Promineifilum</taxon>
    </lineage>
</organism>
<feature type="domain" description="PDZ" evidence="4">
    <location>
        <begin position="199"/>
        <end position="268"/>
    </location>
</feature>
<dbReference type="SUPFAM" id="SSF50156">
    <property type="entry name" value="PDZ domain-like"/>
    <property type="match status" value="1"/>
</dbReference>
<dbReference type="GO" id="GO:0006515">
    <property type="term" value="P:protein quality control for misfolded or incompletely synthesized proteins"/>
    <property type="evidence" value="ECO:0007669"/>
    <property type="project" value="TreeGrafter"/>
</dbReference>
<dbReference type="Pfam" id="PF13180">
    <property type="entry name" value="PDZ_2"/>
    <property type="match status" value="1"/>
</dbReference>
<dbReference type="PRINTS" id="PR00834">
    <property type="entry name" value="PROTEASES2C"/>
</dbReference>
<dbReference type="EMBL" id="LN890655">
    <property type="protein sequence ID" value="CUS02644.2"/>
    <property type="molecule type" value="Genomic_DNA"/>
</dbReference>
<dbReference type="AlphaFoldDB" id="A0A160SZQ0"/>
<evidence type="ECO:0000259" key="4">
    <source>
        <dbReference type="PROSITE" id="PS50106"/>
    </source>
</evidence>
<evidence type="ECO:0000256" key="2">
    <source>
        <dbReference type="ARBA" id="ARBA00022670"/>
    </source>
</evidence>
<dbReference type="InterPro" id="IPR009003">
    <property type="entry name" value="Peptidase_S1_PA"/>
</dbReference>
<dbReference type="InterPro" id="IPR001940">
    <property type="entry name" value="Peptidase_S1C"/>
</dbReference>
<gene>
    <name evidence="5" type="ORF">CFX0092_A0766</name>
</gene>
<evidence type="ECO:0000256" key="1">
    <source>
        <dbReference type="ARBA" id="ARBA00010541"/>
    </source>
</evidence>
<dbReference type="GO" id="GO:0004252">
    <property type="term" value="F:serine-type endopeptidase activity"/>
    <property type="evidence" value="ECO:0007669"/>
    <property type="project" value="InterPro"/>
</dbReference>
<dbReference type="SUPFAM" id="SSF50494">
    <property type="entry name" value="Trypsin-like serine proteases"/>
    <property type="match status" value="1"/>
</dbReference>
<dbReference type="Gene3D" id="2.30.42.10">
    <property type="match status" value="1"/>
</dbReference>
<evidence type="ECO:0000313" key="6">
    <source>
        <dbReference type="Proteomes" id="UP000215027"/>
    </source>
</evidence>
<dbReference type="PANTHER" id="PTHR22939">
    <property type="entry name" value="SERINE PROTEASE FAMILY S1C HTRA-RELATED"/>
    <property type="match status" value="1"/>
</dbReference>
<comment type="similarity">
    <text evidence="1">Belongs to the peptidase S1C family.</text>
</comment>
<dbReference type="RefSeq" id="WP_095042233.1">
    <property type="nucleotide sequence ID" value="NZ_LN890655.1"/>
</dbReference>
<evidence type="ECO:0000313" key="5">
    <source>
        <dbReference type="EMBL" id="CUS02644.2"/>
    </source>
</evidence>
<dbReference type="Gene3D" id="2.40.10.120">
    <property type="match status" value="1"/>
</dbReference>
<keyword evidence="3" id="KW-0378">Hydrolase</keyword>
<protein>
    <recommendedName>
        <fullName evidence="4">PDZ domain-containing protein</fullName>
    </recommendedName>
</protein>
<keyword evidence="2" id="KW-0645">Protease</keyword>
<dbReference type="InterPro" id="IPR036034">
    <property type="entry name" value="PDZ_sf"/>
</dbReference>
<dbReference type="PROSITE" id="PS50106">
    <property type="entry name" value="PDZ"/>
    <property type="match status" value="1"/>
</dbReference>
<name>A0A160SZQ0_9CHLR</name>
<dbReference type="KEGG" id="pbf:CFX0092_A0766"/>
<accession>A0A160SZQ0</accession>
<reference evidence="5" key="1">
    <citation type="submission" date="2016-01" db="EMBL/GenBank/DDBJ databases">
        <authorList>
            <person name="Mcilroy J.S."/>
            <person name="Karst M S."/>
            <person name="Albertsen M."/>
        </authorList>
    </citation>
    <scope>NUCLEOTIDE SEQUENCE</scope>
    <source>
        <strain evidence="5">Cfx-K</strain>
    </source>
</reference>
<keyword evidence="6" id="KW-1185">Reference proteome</keyword>
<dbReference type="PANTHER" id="PTHR22939:SF129">
    <property type="entry name" value="SERINE PROTEASE HTRA2, MITOCHONDRIAL"/>
    <property type="match status" value="1"/>
</dbReference>
<dbReference type="InterPro" id="IPR001478">
    <property type="entry name" value="PDZ"/>
</dbReference>